<dbReference type="OrthoDB" id="2686782at2759"/>
<reference evidence="3" key="1">
    <citation type="journal article" date="2014" name="Genome Announc.">
        <title>Draft genome sequence of the plant-pathogenic soil fungus Rhizoctonia solani anastomosis group 3 strain Rhs1AP.</title>
        <authorList>
            <person name="Cubeta M.A."/>
            <person name="Thomas E."/>
            <person name="Dean R.A."/>
            <person name="Jabaji S."/>
            <person name="Neate S.M."/>
            <person name="Tavantzis S."/>
            <person name="Toda T."/>
            <person name="Vilgalys R."/>
            <person name="Bharathan N."/>
            <person name="Fedorova-Abrams N."/>
            <person name="Pakala S.B."/>
            <person name="Pakala S.M."/>
            <person name="Zafar N."/>
            <person name="Joardar V."/>
            <person name="Losada L."/>
            <person name="Nierman W.C."/>
        </authorList>
    </citation>
    <scope>NUCLEOTIDE SEQUENCE [LARGE SCALE GENOMIC DNA]</scope>
    <source>
        <strain evidence="3">AG-3</strain>
    </source>
</reference>
<dbReference type="PROSITE" id="PS51767">
    <property type="entry name" value="PEPTIDASE_A1"/>
    <property type="match status" value="1"/>
</dbReference>
<organism evidence="2 3">
    <name type="scientific">Rhizoctonia solani AG-3 Rhs1AP</name>
    <dbReference type="NCBI Taxonomy" id="1086054"/>
    <lineage>
        <taxon>Eukaryota</taxon>
        <taxon>Fungi</taxon>
        <taxon>Dikarya</taxon>
        <taxon>Basidiomycota</taxon>
        <taxon>Agaricomycotina</taxon>
        <taxon>Agaricomycetes</taxon>
        <taxon>Cantharellales</taxon>
        <taxon>Ceratobasidiaceae</taxon>
        <taxon>Rhizoctonia</taxon>
    </lineage>
</organism>
<dbReference type="InterPro" id="IPR021109">
    <property type="entry name" value="Peptidase_aspartic_dom_sf"/>
</dbReference>
<dbReference type="Gene3D" id="2.40.70.10">
    <property type="entry name" value="Acid Proteases"/>
    <property type="match status" value="1"/>
</dbReference>
<proteinExistence type="predicted"/>
<dbReference type="InterPro" id="IPR033121">
    <property type="entry name" value="PEPTIDASE_A1"/>
</dbReference>
<evidence type="ECO:0000313" key="2">
    <source>
        <dbReference type="EMBL" id="EUC66937.1"/>
    </source>
</evidence>
<dbReference type="Pfam" id="PF00026">
    <property type="entry name" value="Asp"/>
    <property type="match status" value="1"/>
</dbReference>
<evidence type="ECO:0000313" key="3">
    <source>
        <dbReference type="Proteomes" id="UP000030108"/>
    </source>
</evidence>
<dbReference type="EMBL" id="JATN01000306">
    <property type="protein sequence ID" value="EUC66937.1"/>
    <property type="molecule type" value="Genomic_DNA"/>
</dbReference>
<protein>
    <submittedName>
        <fullName evidence="2">Eukaryotic aspartyl protease</fullName>
    </submittedName>
</protein>
<dbReference type="SUPFAM" id="SSF50630">
    <property type="entry name" value="Acid proteases"/>
    <property type="match status" value="1"/>
</dbReference>
<dbReference type="AlphaFoldDB" id="X8JT52"/>
<keyword evidence="2" id="KW-0645">Protease</keyword>
<sequence>MVWYNYYCCRYWDFNHTIKASDIRQSLNTNLLCYSTESNNYKHPQLGALTVVCLKILLLSSILQLTIKPGTTLIYITDQAFQAYSKSLPGSKINQSNKLLEIPRESLDKMKSPFFIIGGVSYEFTPNAQLWPRKFNYLMHGEVGRYYSVINTLSTFSDIEGVGLIAGYFFMQRFYTAFDASSFKIGFATTRSTYAIVD</sequence>
<accession>X8JT52</accession>
<comment type="caution">
    <text evidence="2">The sequence shown here is derived from an EMBL/GenBank/DDBJ whole genome shotgun (WGS) entry which is preliminary data.</text>
</comment>
<gene>
    <name evidence="2" type="ORF">RSOL_517060</name>
</gene>
<evidence type="ECO:0000259" key="1">
    <source>
        <dbReference type="PROSITE" id="PS51767"/>
    </source>
</evidence>
<keyword evidence="2" id="KW-0378">Hydrolase</keyword>
<dbReference type="Proteomes" id="UP000030108">
    <property type="component" value="Unassembled WGS sequence"/>
</dbReference>
<dbReference type="GO" id="GO:0006508">
    <property type="term" value="P:proteolysis"/>
    <property type="evidence" value="ECO:0007669"/>
    <property type="project" value="UniProtKB-KW"/>
</dbReference>
<feature type="domain" description="Peptidase A1" evidence="1">
    <location>
        <begin position="1"/>
        <end position="188"/>
    </location>
</feature>
<dbReference type="GO" id="GO:0008233">
    <property type="term" value="F:peptidase activity"/>
    <property type="evidence" value="ECO:0007669"/>
    <property type="project" value="UniProtKB-KW"/>
</dbReference>
<name>X8JT52_9AGAM</name>